<proteinExistence type="predicted"/>
<name>A0A7D5PB71_9EURY</name>
<dbReference type="RefSeq" id="WP_179908638.1">
    <property type="nucleotide sequence ID" value="NZ_CP058910.1"/>
</dbReference>
<evidence type="ECO:0000256" key="1">
    <source>
        <dbReference type="SAM" id="MobiDB-lite"/>
    </source>
</evidence>
<dbReference type="PROSITE" id="PS51257">
    <property type="entry name" value="PROKAR_LIPOPROTEIN"/>
    <property type="match status" value="1"/>
</dbReference>
<reference evidence="2 3" key="1">
    <citation type="submission" date="2020-07" db="EMBL/GenBank/DDBJ databases">
        <title>Halosimplex pelagicum sp. nov. and Halosimplex rubrum sp. nov., isolated from salted brown alga Laminaria, and emended description of the genus Halosimplex.</title>
        <authorList>
            <person name="Cui H."/>
        </authorList>
    </citation>
    <scope>NUCLEOTIDE SEQUENCE [LARGE SCALE GENOMIC DNA]</scope>
    <source>
        <strain evidence="2 3">R27</strain>
    </source>
</reference>
<evidence type="ECO:0000313" key="3">
    <source>
        <dbReference type="Proteomes" id="UP000509667"/>
    </source>
</evidence>
<feature type="compositionally biased region" description="Pro residues" evidence="1">
    <location>
        <begin position="93"/>
        <end position="109"/>
    </location>
</feature>
<sequence>MDRRQFLAAGFAVSSLAIAGCGSDDDSGGTDAGGDGTATPTSGGQSDSGSGGTDTGTPTSAPVDTSTTGHTETAADTPTASPTETPTDSPTPTNSPTPTATPSPTPTATPVPAQSFSGSGQEVRDGVSIIGGLTVVEASYSGSGNFVVTLVPEEGEFDTIAVNSIGSYDGATAQLVSAGSYQLDVDAESDWDVSIRQPRPNSGESVPVSLDGDGPGVYGPFEFPDGPYTAAGSHDGQSNYIVEVVPLEGIAPTVVFNEIGRFEGETTFRPPALGYVSVTADGSWTLEME</sequence>
<evidence type="ECO:0000313" key="2">
    <source>
        <dbReference type="EMBL" id="QLH78760.1"/>
    </source>
</evidence>
<feature type="compositionally biased region" description="Low complexity" evidence="1">
    <location>
        <begin position="37"/>
        <end position="48"/>
    </location>
</feature>
<organism evidence="2 3">
    <name type="scientific">Halosimplex rubrum</name>
    <dbReference type="NCBI Taxonomy" id="869889"/>
    <lineage>
        <taxon>Archaea</taxon>
        <taxon>Methanobacteriati</taxon>
        <taxon>Methanobacteriota</taxon>
        <taxon>Stenosarchaea group</taxon>
        <taxon>Halobacteria</taxon>
        <taxon>Halobacteriales</taxon>
        <taxon>Haloarculaceae</taxon>
        <taxon>Halosimplex</taxon>
    </lineage>
</organism>
<dbReference type="KEGG" id="hrr:HZS55_16315"/>
<dbReference type="EMBL" id="CP058910">
    <property type="protein sequence ID" value="QLH78760.1"/>
    <property type="molecule type" value="Genomic_DNA"/>
</dbReference>
<dbReference type="GeneID" id="56079460"/>
<feature type="compositionally biased region" description="Low complexity" evidence="1">
    <location>
        <begin position="71"/>
        <end position="92"/>
    </location>
</feature>
<keyword evidence="3" id="KW-1185">Reference proteome</keyword>
<dbReference type="OrthoDB" id="214951at2157"/>
<protein>
    <submittedName>
        <fullName evidence="2">Uncharacterized protein</fullName>
    </submittedName>
</protein>
<accession>A0A7D5PB71</accession>
<gene>
    <name evidence="2" type="ORF">HZS55_16315</name>
</gene>
<dbReference type="Proteomes" id="UP000509667">
    <property type="component" value="Chromosome"/>
</dbReference>
<feature type="region of interest" description="Disordered" evidence="1">
    <location>
        <begin position="19"/>
        <end position="122"/>
    </location>
</feature>
<dbReference type="AlphaFoldDB" id="A0A7D5PB71"/>